<evidence type="ECO:0000313" key="3">
    <source>
        <dbReference type="EMBL" id="CAB4192621.1"/>
    </source>
</evidence>
<proteinExistence type="predicted"/>
<evidence type="ECO:0000313" key="2">
    <source>
        <dbReference type="EMBL" id="CAB4174365.1"/>
    </source>
</evidence>
<reference evidence="3" key="1">
    <citation type="submission" date="2020-05" db="EMBL/GenBank/DDBJ databases">
        <authorList>
            <person name="Chiriac C."/>
            <person name="Salcher M."/>
            <person name="Ghai R."/>
            <person name="Kavagutti S V."/>
        </authorList>
    </citation>
    <scope>NUCLEOTIDE SEQUENCE</scope>
</reference>
<gene>
    <name evidence="3" type="ORF">UFOVP1232_47</name>
    <name evidence="4" type="ORF">UFOVP1572_14</name>
    <name evidence="1" type="ORF">UFOVP644_33</name>
    <name evidence="2" type="ORF">UFOVP958_45</name>
</gene>
<dbReference type="EMBL" id="LR796908">
    <property type="protein sequence ID" value="CAB4174365.1"/>
    <property type="molecule type" value="Genomic_DNA"/>
</dbReference>
<accession>A0A6J5RGD6</accession>
<name>A0A6J5RGD6_9CAUD</name>
<evidence type="ECO:0000313" key="4">
    <source>
        <dbReference type="EMBL" id="CAB5230467.1"/>
    </source>
</evidence>
<dbReference type="EMBL" id="LR797189">
    <property type="protein sequence ID" value="CAB4192621.1"/>
    <property type="molecule type" value="Genomic_DNA"/>
</dbReference>
<organism evidence="3">
    <name type="scientific">uncultured Caudovirales phage</name>
    <dbReference type="NCBI Taxonomy" id="2100421"/>
    <lineage>
        <taxon>Viruses</taxon>
        <taxon>Duplodnaviria</taxon>
        <taxon>Heunggongvirae</taxon>
        <taxon>Uroviricota</taxon>
        <taxon>Caudoviricetes</taxon>
        <taxon>Peduoviridae</taxon>
        <taxon>Maltschvirus</taxon>
        <taxon>Maltschvirus maltsch</taxon>
    </lineage>
</organism>
<sequence length="89" mass="10490">MNLKRYYISGLRPHIWEHPEGEMVYFEDYVTLWAENARLKAEVERLRKAGDDMASSIQFNEEMEKDYDGPTIVHPSVERWNAAKEGKQS</sequence>
<dbReference type="EMBL" id="LR796621">
    <property type="protein sequence ID" value="CAB4154803.1"/>
    <property type="molecule type" value="Genomic_DNA"/>
</dbReference>
<evidence type="ECO:0000313" key="1">
    <source>
        <dbReference type="EMBL" id="CAB4154803.1"/>
    </source>
</evidence>
<dbReference type="EMBL" id="LR798421">
    <property type="protein sequence ID" value="CAB5230467.1"/>
    <property type="molecule type" value="Genomic_DNA"/>
</dbReference>
<protein>
    <submittedName>
        <fullName evidence="3">Uncharacterized protein</fullName>
    </submittedName>
</protein>